<dbReference type="PANTHER" id="PTHR43355">
    <property type="entry name" value="FLAVIN REDUCTASE (NADPH)"/>
    <property type="match status" value="1"/>
</dbReference>
<gene>
    <name evidence="3" type="ORF">BCV72DRAFT_61088</name>
</gene>
<dbReference type="InterPro" id="IPR051606">
    <property type="entry name" value="Polyketide_Oxido-like"/>
</dbReference>
<sequence>MVRIAVLGGSKGCSQAMVVQGLESKPHMQFKLLVRNPSKIDYTDEQKAKLTLIQGDALVHKDVEQTIRQTDIVVFSIGSAFDMKTRSMVTPDLCRDTMTVFLEVVDKLPEEDRPKRLVVVSTTGLDGMSEVPYLFRPMYRFLLHEPHMDKLELEKLVTGEKNKHIPSWILVRPSLLTDGGLKGKYRAKEGISGYTISRKDVGHFLLHQCLEEDKWLRKKVVVTY</sequence>
<dbReference type="InterPro" id="IPR016040">
    <property type="entry name" value="NAD(P)-bd_dom"/>
</dbReference>
<name>A0A1X0RBP4_RHIZD</name>
<protein>
    <recommendedName>
        <fullName evidence="2">NAD(P)-binding domain-containing protein</fullName>
    </recommendedName>
</protein>
<organism evidence="3">
    <name type="scientific">Rhizopus microsporus var. microsporus</name>
    <dbReference type="NCBI Taxonomy" id="86635"/>
    <lineage>
        <taxon>Eukaryota</taxon>
        <taxon>Fungi</taxon>
        <taxon>Fungi incertae sedis</taxon>
        <taxon>Mucoromycota</taxon>
        <taxon>Mucoromycotina</taxon>
        <taxon>Mucoromycetes</taxon>
        <taxon>Mucorales</taxon>
        <taxon>Mucorineae</taxon>
        <taxon>Rhizopodaceae</taxon>
        <taxon>Rhizopus</taxon>
    </lineage>
</organism>
<dbReference type="Gene3D" id="3.40.50.720">
    <property type="entry name" value="NAD(P)-binding Rossmann-like Domain"/>
    <property type="match status" value="1"/>
</dbReference>
<dbReference type="GO" id="GO:0004074">
    <property type="term" value="F:biliverdin reductase [NAD(P)H] activity"/>
    <property type="evidence" value="ECO:0007669"/>
    <property type="project" value="TreeGrafter"/>
</dbReference>
<evidence type="ECO:0000259" key="2">
    <source>
        <dbReference type="Pfam" id="PF13460"/>
    </source>
</evidence>
<proteinExistence type="inferred from homology"/>
<evidence type="ECO:0000256" key="1">
    <source>
        <dbReference type="ARBA" id="ARBA00038376"/>
    </source>
</evidence>
<dbReference type="VEuPathDB" id="FungiDB:BCV72DRAFT_61088"/>
<feature type="domain" description="NAD(P)-binding" evidence="2">
    <location>
        <begin position="17"/>
        <end position="208"/>
    </location>
</feature>
<dbReference type="PANTHER" id="PTHR43355:SF2">
    <property type="entry name" value="FLAVIN REDUCTASE (NADPH)"/>
    <property type="match status" value="1"/>
</dbReference>
<dbReference type="AlphaFoldDB" id="A0A1X0RBP4"/>
<dbReference type="OrthoDB" id="63935at2759"/>
<dbReference type="InterPro" id="IPR036291">
    <property type="entry name" value="NAD(P)-bd_dom_sf"/>
</dbReference>
<comment type="similarity">
    <text evidence="1">Belongs to the avfA family.</text>
</comment>
<accession>A0A1X0RBP4</accession>
<dbReference type="EMBL" id="KV921875">
    <property type="protein sequence ID" value="ORE09467.1"/>
    <property type="molecule type" value="Genomic_DNA"/>
</dbReference>
<dbReference type="Pfam" id="PF13460">
    <property type="entry name" value="NAD_binding_10"/>
    <property type="match status" value="1"/>
</dbReference>
<reference evidence="3" key="1">
    <citation type="journal article" date="2016" name="Proc. Natl. Acad. Sci. U.S.A.">
        <title>Lipid metabolic changes in an early divergent fungus govern the establishment of a mutualistic symbiosis with endobacteria.</title>
        <authorList>
            <person name="Lastovetsky O.A."/>
            <person name="Gaspar M.L."/>
            <person name="Mondo S.J."/>
            <person name="LaButti K.M."/>
            <person name="Sandor L."/>
            <person name="Grigoriev I.V."/>
            <person name="Henry S.A."/>
            <person name="Pawlowska T.E."/>
        </authorList>
    </citation>
    <scope>NUCLEOTIDE SEQUENCE [LARGE SCALE GENOMIC DNA]</scope>
    <source>
        <strain evidence="3">ATCC 52814</strain>
    </source>
</reference>
<dbReference type="GO" id="GO:0042602">
    <property type="term" value="F:riboflavin reductase (NADPH) activity"/>
    <property type="evidence" value="ECO:0007669"/>
    <property type="project" value="TreeGrafter"/>
</dbReference>
<dbReference type="Proteomes" id="UP000242414">
    <property type="component" value="Unassembled WGS sequence"/>
</dbReference>
<dbReference type="SUPFAM" id="SSF51735">
    <property type="entry name" value="NAD(P)-binding Rossmann-fold domains"/>
    <property type="match status" value="1"/>
</dbReference>
<evidence type="ECO:0000313" key="3">
    <source>
        <dbReference type="EMBL" id="ORE09467.1"/>
    </source>
</evidence>